<dbReference type="Proteomes" id="UP001229346">
    <property type="component" value="Unassembled WGS sequence"/>
</dbReference>
<evidence type="ECO:0000313" key="4">
    <source>
        <dbReference type="EMBL" id="MDQ0115766.1"/>
    </source>
</evidence>
<reference evidence="4 5" key="1">
    <citation type="submission" date="2023-07" db="EMBL/GenBank/DDBJ databases">
        <title>Sorghum-associated microbial communities from plants grown in Nebraska, USA.</title>
        <authorList>
            <person name="Schachtman D."/>
        </authorList>
    </citation>
    <scope>NUCLEOTIDE SEQUENCE [LARGE SCALE GENOMIC DNA]</scope>
    <source>
        <strain evidence="4 5">CC482</strain>
    </source>
</reference>
<protein>
    <submittedName>
        <fullName evidence="4">ABC-2 type transport system ATP-binding protein</fullName>
    </submittedName>
</protein>
<dbReference type="CDD" id="cd03230">
    <property type="entry name" value="ABC_DR_subfamily_A"/>
    <property type="match status" value="1"/>
</dbReference>
<keyword evidence="1" id="KW-0547">Nucleotide-binding</keyword>
<gene>
    <name evidence="4" type="ORF">J2T15_005233</name>
</gene>
<evidence type="ECO:0000256" key="1">
    <source>
        <dbReference type="ARBA" id="ARBA00022741"/>
    </source>
</evidence>
<name>A0ABT9U9T7_PAEHA</name>
<dbReference type="PANTHER" id="PTHR43158">
    <property type="entry name" value="SKFA PEPTIDE EXPORT ATP-BINDING PROTEIN SKFE"/>
    <property type="match status" value="1"/>
</dbReference>
<evidence type="ECO:0000313" key="5">
    <source>
        <dbReference type="Proteomes" id="UP001229346"/>
    </source>
</evidence>
<comment type="caution">
    <text evidence="4">The sequence shown here is derived from an EMBL/GenBank/DDBJ whole genome shotgun (WGS) entry which is preliminary data.</text>
</comment>
<dbReference type="Pfam" id="PF00005">
    <property type="entry name" value="ABC_tran"/>
    <property type="match status" value="1"/>
</dbReference>
<proteinExistence type="predicted"/>
<dbReference type="GO" id="GO:0005524">
    <property type="term" value="F:ATP binding"/>
    <property type="evidence" value="ECO:0007669"/>
    <property type="project" value="UniProtKB-KW"/>
</dbReference>
<dbReference type="SUPFAM" id="SSF52540">
    <property type="entry name" value="P-loop containing nucleoside triphosphate hydrolases"/>
    <property type="match status" value="1"/>
</dbReference>
<dbReference type="InterPro" id="IPR027417">
    <property type="entry name" value="P-loop_NTPase"/>
</dbReference>
<accession>A0ABT9U9T7</accession>
<dbReference type="InterPro" id="IPR003439">
    <property type="entry name" value="ABC_transporter-like_ATP-bd"/>
</dbReference>
<organism evidence="4 5">
    <name type="scientific">Paenibacillus harenae</name>
    <dbReference type="NCBI Taxonomy" id="306543"/>
    <lineage>
        <taxon>Bacteria</taxon>
        <taxon>Bacillati</taxon>
        <taxon>Bacillota</taxon>
        <taxon>Bacilli</taxon>
        <taxon>Bacillales</taxon>
        <taxon>Paenibacillaceae</taxon>
        <taxon>Paenibacillus</taxon>
    </lineage>
</organism>
<dbReference type="InterPro" id="IPR003593">
    <property type="entry name" value="AAA+_ATPase"/>
</dbReference>
<evidence type="ECO:0000256" key="2">
    <source>
        <dbReference type="ARBA" id="ARBA00022840"/>
    </source>
</evidence>
<feature type="domain" description="ABC transporter" evidence="3">
    <location>
        <begin position="5"/>
        <end position="230"/>
    </location>
</feature>
<dbReference type="RefSeq" id="WP_307207691.1">
    <property type="nucleotide sequence ID" value="NZ_JAUSSU010000012.1"/>
</dbReference>
<dbReference type="Gene3D" id="3.40.50.300">
    <property type="entry name" value="P-loop containing nucleotide triphosphate hydrolases"/>
    <property type="match status" value="1"/>
</dbReference>
<keyword evidence="5" id="KW-1185">Reference proteome</keyword>
<dbReference type="PROSITE" id="PS50893">
    <property type="entry name" value="ABC_TRANSPORTER_2"/>
    <property type="match status" value="1"/>
</dbReference>
<dbReference type="SMART" id="SM00382">
    <property type="entry name" value="AAA"/>
    <property type="match status" value="1"/>
</dbReference>
<dbReference type="PANTHER" id="PTHR43158:SF5">
    <property type="entry name" value="ABC TRANSPORTER, ATP-BINDING PROTEIN"/>
    <property type="match status" value="1"/>
</dbReference>
<keyword evidence="2 4" id="KW-0067">ATP-binding</keyword>
<dbReference type="EMBL" id="JAUSSU010000012">
    <property type="protein sequence ID" value="MDQ0115766.1"/>
    <property type="molecule type" value="Genomic_DNA"/>
</dbReference>
<evidence type="ECO:0000259" key="3">
    <source>
        <dbReference type="PROSITE" id="PS50893"/>
    </source>
</evidence>
<sequence>MTLGIEVNKLQLRYGSFTALHDLTFKLDGGKIYGLLGRNGSGKTSLLSILASFRLQSAGSVSIGGEAPFENAKMMEQVCFIQESGHMNEGFSVRDALSLAASCWPNWDDAYAAKLVKMYDLPLKKRAVALSRGMKSALGVTIGLASRAPVTIFDESYLGMDAPSRYTFYEQLLNDYMEHPRTVILSTHLIEEVASLFEEVLIIDKGRLIVHEETESIRTKGRAVTGPAEAVDRFAQGKTVFGEQKLGRTKSVTVFGELDDAACERAISEGLELGPVSLQDLFVHMTKRKGDEQ</sequence>